<dbReference type="InterPro" id="IPR014710">
    <property type="entry name" value="RmlC-like_jellyroll"/>
</dbReference>
<evidence type="ECO:0000313" key="12">
    <source>
        <dbReference type="Proteomes" id="UP001445335"/>
    </source>
</evidence>
<proteinExistence type="predicted"/>
<comment type="caution">
    <text evidence="11">The sequence shown here is derived from an EMBL/GenBank/DDBJ whole genome shotgun (WGS) entry which is preliminary data.</text>
</comment>
<dbReference type="CDD" id="cd14008">
    <property type="entry name" value="STKc_LKB1_CaMKK"/>
    <property type="match status" value="1"/>
</dbReference>
<feature type="binding site" evidence="7">
    <location>
        <position position="193"/>
    </location>
    <ligand>
        <name>ATP</name>
        <dbReference type="ChEBI" id="CHEBI:30616"/>
    </ligand>
</feature>
<keyword evidence="12" id="KW-1185">Reference proteome</keyword>
<evidence type="ECO:0000256" key="2">
    <source>
        <dbReference type="ARBA" id="ARBA00022679"/>
    </source>
</evidence>
<dbReference type="Gene3D" id="1.10.510.10">
    <property type="entry name" value="Transferase(Phosphotransferase) domain 1"/>
    <property type="match status" value="1"/>
</dbReference>
<keyword evidence="4" id="KW-0418">Kinase</keyword>
<dbReference type="GO" id="GO:0005737">
    <property type="term" value="C:cytoplasm"/>
    <property type="evidence" value="ECO:0007669"/>
    <property type="project" value="TreeGrafter"/>
</dbReference>
<keyword evidence="3 7" id="KW-0547">Nucleotide-binding</keyword>
<dbReference type="Gene3D" id="2.60.120.10">
    <property type="entry name" value="Jelly Rolls"/>
    <property type="match status" value="1"/>
</dbReference>
<evidence type="ECO:0000259" key="10">
    <source>
        <dbReference type="PROSITE" id="PS50042"/>
    </source>
</evidence>
<name>A0AAW1SIL3_9CHLO</name>
<dbReference type="SUPFAM" id="SSF56112">
    <property type="entry name" value="Protein kinase-like (PK-like)"/>
    <property type="match status" value="1"/>
</dbReference>
<dbReference type="GO" id="GO:0035556">
    <property type="term" value="P:intracellular signal transduction"/>
    <property type="evidence" value="ECO:0007669"/>
    <property type="project" value="TreeGrafter"/>
</dbReference>
<feature type="compositionally biased region" description="Low complexity" evidence="8">
    <location>
        <begin position="65"/>
        <end position="81"/>
    </location>
</feature>
<keyword evidence="2" id="KW-0808">Transferase</keyword>
<feature type="region of interest" description="Disordered" evidence="8">
    <location>
        <begin position="689"/>
        <end position="718"/>
    </location>
</feature>
<dbReference type="SMART" id="SM00220">
    <property type="entry name" value="S_TKc"/>
    <property type="match status" value="1"/>
</dbReference>
<feature type="region of interest" description="Disordered" evidence="8">
    <location>
        <begin position="64"/>
        <end position="94"/>
    </location>
</feature>
<feature type="region of interest" description="Disordered" evidence="8">
    <location>
        <begin position="538"/>
        <end position="564"/>
    </location>
</feature>
<feature type="compositionally biased region" description="Pro residues" evidence="8">
    <location>
        <begin position="693"/>
        <end position="706"/>
    </location>
</feature>
<dbReference type="GO" id="GO:0004674">
    <property type="term" value="F:protein serine/threonine kinase activity"/>
    <property type="evidence" value="ECO:0007669"/>
    <property type="project" value="TreeGrafter"/>
</dbReference>
<accession>A0AAW1SIL3</accession>
<gene>
    <name evidence="11" type="ORF">WJX81_002136</name>
</gene>
<evidence type="ECO:0008006" key="13">
    <source>
        <dbReference type="Google" id="ProtNLM"/>
    </source>
</evidence>
<dbReference type="InterPro" id="IPR000719">
    <property type="entry name" value="Prot_kinase_dom"/>
</dbReference>
<keyword evidence="5 7" id="KW-0067">ATP-binding</keyword>
<dbReference type="InterPro" id="IPR000595">
    <property type="entry name" value="cNMP-bd_dom"/>
</dbReference>
<feature type="compositionally biased region" description="Acidic residues" evidence="8">
    <location>
        <begin position="538"/>
        <end position="555"/>
    </location>
</feature>
<evidence type="ECO:0000256" key="7">
    <source>
        <dbReference type="PROSITE-ProRule" id="PRU10141"/>
    </source>
</evidence>
<dbReference type="InterPro" id="IPR017441">
    <property type="entry name" value="Protein_kinase_ATP_BS"/>
</dbReference>
<feature type="region of interest" description="Disordered" evidence="8">
    <location>
        <begin position="1"/>
        <end position="36"/>
    </location>
</feature>
<dbReference type="PROSITE" id="PS00108">
    <property type="entry name" value="PROTEIN_KINASE_ST"/>
    <property type="match status" value="1"/>
</dbReference>
<dbReference type="PROSITE" id="PS50011">
    <property type="entry name" value="PROTEIN_KINASE_DOM"/>
    <property type="match status" value="1"/>
</dbReference>
<dbReference type="Pfam" id="PF00069">
    <property type="entry name" value="Pkinase"/>
    <property type="match status" value="1"/>
</dbReference>
<evidence type="ECO:0000256" key="4">
    <source>
        <dbReference type="ARBA" id="ARBA00022777"/>
    </source>
</evidence>
<dbReference type="GO" id="GO:0005524">
    <property type="term" value="F:ATP binding"/>
    <property type="evidence" value="ECO:0007669"/>
    <property type="project" value="UniProtKB-UniRule"/>
</dbReference>
<feature type="domain" description="Protein kinase" evidence="9">
    <location>
        <begin position="164"/>
        <end position="431"/>
    </location>
</feature>
<evidence type="ECO:0000259" key="9">
    <source>
        <dbReference type="PROSITE" id="PS50011"/>
    </source>
</evidence>
<dbReference type="PROSITE" id="PS00107">
    <property type="entry name" value="PROTEIN_KINASE_ATP"/>
    <property type="match status" value="1"/>
</dbReference>
<sequence>MGKGLRQGFSAASVPGGSVGSRISHSSGEASEGGGDGIARRLASLLRPSGDLGLTRRVGSWTSLHSEGSVPSVPHSPSARASPPPRPGSTGHMACEEPTAHASLVPRPHSSGEVLEYRSRSSDAAEAALLAPMRDPPLPGGKYPVHTSRMAVDSYQGCTFVNQYVVVKALGQGSHSRVKLALRTSDQRLYALKLIRRQRPRPQLPHLLGAAGGETGDGGPSQEARIMARLAHPNIVRLVEVIEDPAGRKALLALEFVAGGPVLAAGARLPEAVAREFCRDVLQGVAHLHNVAGVVHGDLKPDNLLLGADGRVRIADFGSARAVPPHGDDLVTRTAGTPAFFTPEMCLGRPFSGRAADRWALGICLYLFIYGRPPFHAEAVLGLYEAIQRAPLEQPRDVPSSPQLRSLLEALLAKDPAQRPGLAQIAAHAWVSKGGAAPLAIPLAPDAGGAESGELCTPPAVPQALEERGSGLPAEAGPLEGLQGLEGLLSELFERREYAAGEYLAREGERAEEVFYIECGAVEICYSCRQAADEDLLDDAEGSDSDMGEDGEDEPGGGRRARHPRGMLRTMYRAALRAAATMSSTHPGAASVRGPGQLVGEVSLFEAGGAGAAWQTSVLASEPTAALRLTAPHLRALLLRRPEAEAAVHAAMAQRKAELLKLETLSRLAGFRAALATELDEAGLTWPRAWGAPAPPQPGGGPPMRRPCPLARRRSHSF</sequence>
<evidence type="ECO:0000256" key="1">
    <source>
        <dbReference type="ARBA" id="ARBA00022535"/>
    </source>
</evidence>
<evidence type="ECO:0000256" key="3">
    <source>
        <dbReference type="ARBA" id="ARBA00022741"/>
    </source>
</evidence>
<dbReference type="InterPro" id="IPR008271">
    <property type="entry name" value="Ser/Thr_kinase_AS"/>
</dbReference>
<reference evidence="11 12" key="1">
    <citation type="journal article" date="2024" name="Nat. Commun.">
        <title>Phylogenomics reveals the evolutionary origins of lichenization in chlorophyte algae.</title>
        <authorList>
            <person name="Puginier C."/>
            <person name="Libourel C."/>
            <person name="Otte J."/>
            <person name="Skaloud P."/>
            <person name="Haon M."/>
            <person name="Grisel S."/>
            <person name="Petersen M."/>
            <person name="Berrin J.G."/>
            <person name="Delaux P.M."/>
            <person name="Dal Grande F."/>
            <person name="Keller J."/>
        </authorList>
    </citation>
    <scope>NUCLEOTIDE SEQUENCE [LARGE SCALE GENOMIC DNA]</scope>
    <source>
        <strain evidence="11 12">SAG 245.80</strain>
    </source>
</reference>
<feature type="compositionally biased region" description="Low complexity" evidence="8">
    <location>
        <begin position="8"/>
        <end position="30"/>
    </location>
</feature>
<dbReference type="Proteomes" id="UP001445335">
    <property type="component" value="Unassembled WGS sequence"/>
</dbReference>
<dbReference type="EMBL" id="JALJOU010000002">
    <property type="protein sequence ID" value="KAK9845775.1"/>
    <property type="molecule type" value="Genomic_DNA"/>
</dbReference>
<dbReference type="PROSITE" id="PS50042">
    <property type="entry name" value="CNMP_BINDING_3"/>
    <property type="match status" value="1"/>
</dbReference>
<organism evidence="11 12">
    <name type="scientific">Elliptochloris bilobata</name>
    <dbReference type="NCBI Taxonomy" id="381761"/>
    <lineage>
        <taxon>Eukaryota</taxon>
        <taxon>Viridiplantae</taxon>
        <taxon>Chlorophyta</taxon>
        <taxon>core chlorophytes</taxon>
        <taxon>Trebouxiophyceae</taxon>
        <taxon>Trebouxiophyceae incertae sedis</taxon>
        <taxon>Elliptochloris clade</taxon>
        <taxon>Elliptochloris</taxon>
    </lineage>
</organism>
<dbReference type="InterPro" id="IPR018490">
    <property type="entry name" value="cNMP-bd_dom_sf"/>
</dbReference>
<dbReference type="InterPro" id="IPR011009">
    <property type="entry name" value="Kinase-like_dom_sf"/>
</dbReference>
<dbReference type="GO" id="GO:0030553">
    <property type="term" value="F:cGMP binding"/>
    <property type="evidence" value="ECO:0007669"/>
    <property type="project" value="UniProtKB-KW"/>
</dbReference>
<evidence type="ECO:0000256" key="5">
    <source>
        <dbReference type="ARBA" id="ARBA00022840"/>
    </source>
</evidence>
<dbReference type="PANTHER" id="PTHR24346">
    <property type="entry name" value="MAP/MICROTUBULE AFFINITY-REGULATING KINASE"/>
    <property type="match status" value="1"/>
</dbReference>
<dbReference type="CDD" id="cd00038">
    <property type="entry name" value="CAP_ED"/>
    <property type="match status" value="1"/>
</dbReference>
<protein>
    <recommendedName>
        <fullName evidence="13">cGMP-dependent protein kinase</fullName>
    </recommendedName>
</protein>
<evidence type="ECO:0000256" key="8">
    <source>
        <dbReference type="SAM" id="MobiDB-lite"/>
    </source>
</evidence>
<keyword evidence="6" id="KW-0142">cGMP-binding</keyword>
<dbReference type="AlphaFoldDB" id="A0AAW1SIL3"/>
<evidence type="ECO:0000313" key="11">
    <source>
        <dbReference type="EMBL" id="KAK9845775.1"/>
    </source>
</evidence>
<feature type="domain" description="Cyclic nucleotide-binding" evidence="10">
    <location>
        <begin position="489"/>
        <end position="524"/>
    </location>
</feature>
<keyword evidence="1" id="KW-0140">cGMP</keyword>
<dbReference type="SUPFAM" id="SSF51206">
    <property type="entry name" value="cAMP-binding domain-like"/>
    <property type="match status" value="1"/>
</dbReference>
<dbReference type="PANTHER" id="PTHR24346:SF77">
    <property type="entry name" value="SERINE THREONINE PROTEIN KINASE"/>
    <property type="match status" value="1"/>
</dbReference>
<evidence type="ECO:0000256" key="6">
    <source>
        <dbReference type="ARBA" id="ARBA00022992"/>
    </source>
</evidence>